<dbReference type="Proteomes" id="UP001221757">
    <property type="component" value="Unassembled WGS sequence"/>
</dbReference>
<gene>
    <name evidence="2" type="ORF">B0H17DRAFT_1127191</name>
</gene>
<dbReference type="AlphaFoldDB" id="A0AAD7E0H0"/>
<protein>
    <submittedName>
        <fullName evidence="2">Uncharacterized protein</fullName>
    </submittedName>
</protein>
<dbReference type="EMBL" id="JARKIE010000012">
    <property type="protein sequence ID" value="KAJ7703565.1"/>
    <property type="molecule type" value="Genomic_DNA"/>
</dbReference>
<keyword evidence="1" id="KW-1133">Transmembrane helix</keyword>
<organism evidence="2 3">
    <name type="scientific">Mycena rosella</name>
    <name type="common">Pink bonnet</name>
    <name type="synonym">Agaricus rosellus</name>
    <dbReference type="NCBI Taxonomy" id="1033263"/>
    <lineage>
        <taxon>Eukaryota</taxon>
        <taxon>Fungi</taxon>
        <taxon>Dikarya</taxon>
        <taxon>Basidiomycota</taxon>
        <taxon>Agaricomycotina</taxon>
        <taxon>Agaricomycetes</taxon>
        <taxon>Agaricomycetidae</taxon>
        <taxon>Agaricales</taxon>
        <taxon>Marasmiineae</taxon>
        <taxon>Mycenaceae</taxon>
        <taxon>Mycena</taxon>
    </lineage>
</organism>
<name>A0AAD7E0H0_MYCRO</name>
<sequence>MAKLGAKLEQSSDRGKPGVVMVAPADLWCRALFVQWLMFISSFPLLLPLCLILSLSFLQILGRKQGSDKVRAKILLEAKQGLAYLHDSSSMVKRGQTSNQTDVFLLMLRVSATNPEPPPITSLVLEKITYTHRALILHFGTLFFMFYSRKHWESSIKNVRKSV</sequence>
<keyword evidence="1" id="KW-0812">Transmembrane</keyword>
<comment type="caution">
    <text evidence="2">The sequence shown here is derived from an EMBL/GenBank/DDBJ whole genome shotgun (WGS) entry which is preliminary data.</text>
</comment>
<feature type="transmembrane region" description="Helical" evidence="1">
    <location>
        <begin position="36"/>
        <end position="61"/>
    </location>
</feature>
<keyword evidence="3" id="KW-1185">Reference proteome</keyword>
<proteinExistence type="predicted"/>
<evidence type="ECO:0000313" key="3">
    <source>
        <dbReference type="Proteomes" id="UP001221757"/>
    </source>
</evidence>
<evidence type="ECO:0000256" key="1">
    <source>
        <dbReference type="SAM" id="Phobius"/>
    </source>
</evidence>
<keyword evidence="1" id="KW-0472">Membrane</keyword>
<accession>A0AAD7E0H0</accession>
<evidence type="ECO:0000313" key="2">
    <source>
        <dbReference type="EMBL" id="KAJ7703565.1"/>
    </source>
</evidence>
<reference evidence="2" key="1">
    <citation type="submission" date="2023-03" db="EMBL/GenBank/DDBJ databases">
        <title>Massive genome expansion in bonnet fungi (Mycena s.s.) driven by repeated elements and novel gene families across ecological guilds.</title>
        <authorList>
            <consortium name="Lawrence Berkeley National Laboratory"/>
            <person name="Harder C.B."/>
            <person name="Miyauchi S."/>
            <person name="Viragh M."/>
            <person name="Kuo A."/>
            <person name="Thoen E."/>
            <person name="Andreopoulos B."/>
            <person name="Lu D."/>
            <person name="Skrede I."/>
            <person name="Drula E."/>
            <person name="Henrissat B."/>
            <person name="Morin E."/>
            <person name="Kohler A."/>
            <person name="Barry K."/>
            <person name="LaButti K."/>
            <person name="Morin E."/>
            <person name="Salamov A."/>
            <person name="Lipzen A."/>
            <person name="Mereny Z."/>
            <person name="Hegedus B."/>
            <person name="Baldrian P."/>
            <person name="Stursova M."/>
            <person name="Weitz H."/>
            <person name="Taylor A."/>
            <person name="Grigoriev I.V."/>
            <person name="Nagy L.G."/>
            <person name="Martin F."/>
            <person name="Kauserud H."/>
        </authorList>
    </citation>
    <scope>NUCLEOTIDE SEQUENCE</scope>
    <source>
        <strain evidence="2">CBHHK067</strain>
    </source>
</reference>